<dbReference type="SUPFAM" id="SSF53335">
    <property type="entry name" value="S-adenosyl-L-methionine-dependent methyltransferases"/>
    <property type="match status" value="1"/>
</dbReference>
<dbReference type="InterPro" id="IPR016718">
    <property type="entry name" value="rRNA_m1G-MeTrfase_A_prd"/>
</dbReference>
<reference evidence="2 3" key="1">
    <citation type="submission" date="2014-07" db="EMBL/GenBank/DDBJ databases">
        <title>Complete genome sequence of Corynebacterium atypicum DSM 44849: identifiction of the mycolic acid biosynthesis genes.</title>
        <authorList>
            <person name="Tippelt A."/>
            <person name="Mollmann S."/>
            <person name="Albersmeier A."/>
            <person name="Jaenicke S."/>
            <person name="Ruckert C."/>
            <person name="Tauch A."/>
        </authorList>
    </citation>
    <scope>NUCLEOTIDE SEQUENCE [LARGE SCALE GENOMIC DNA]</scope>
    <source>
        <strain evidence="2 3">R2070</strain>
    </source>
</reference>
<keyword evidence="3" id="KW-1185">Reference proteome</keyword>
<feature type="domain" description="Methyltransferase" evidence="1">
    <location>
        <begin position="101"/>
        <end position="185"/>
    </location>
</feature>
<keyword evidence="2" id="KW-0489">Methyltransferase</keyword>
<keyword evidence="2" id="KW-0808">Transferase</keyword>
<dbReference type="EMBL" id="CP008944">
    <property type="protein sequence ID" value="AIG64354.1"/>
    <property type="molecule type" value="Genomic_DNA"/>
</dbReference>
<protein>
    <submittedName>
        <fullName evidence="2">SAM-dependent methyltransferase</fullName>
    </submittedName>
</protein>
<proteinExistence type="predicted"/>
<dbReference type="Pfam" id="PF13649">
    <property type="entry name" value="Methyltransf_25"/>
    <property type="match status" value="1"/>
</dbReference>
<dbReference type="RefSeq" id="WP_038605985.1">
    <property type="nucleotide sequence ID" value="NZ_CP008944.1"/>
</dbReference>
<dbReference type="GO" id="GO:0008168">
    <property type="term" value="F:methyltransferase activity"/>
    <property type="evidence" value="ECO:0007669"/>
    <property type="project" value="UniProtKB-KW"/>
</dbReference>
<gene>
    <name evidence="2" type="ORF">CATYP_06815</name>
</gene>
<sequence>MLADVIDVLADPQDGTALRGADDFARLVSESGHSFDVARQGYVTLAAGAGLKHPGDSAEMVAARETFLGRGHFAPFVEAVTESVSHVVEMAGLPDSAEPVICEVGAGTGYYLSHTLDSIEGARGVGLDVSVAAAKRLAHCHGRVGAVVADAWSRLPIADAAVDAVAVVFAPRNPAEFARILKPAGEVVVLTADPGHLDELREPLGIIGVESGKVERMRTQAEGHLELAGEPERVEFEMTLDQESIATQIGMSPSARHIEPQVLAERIVRLPRSMTVTARGTITRWRRAGGDS</sequence>
<dbReference type="PIRSF" id="PIRSF018249">
    <property type="entry name" value="MyrA_prd"/>
    <property type="match status" value="1"/>
</dbReference>
<evidence type="ECO:0000259" key="1">
    <source>
        <dbReference type="Pfam" id="PF13649"/>
    </source>
</evidence>
<dbReference type="GO" id="GO:0032259">
    <property type="term" value="P:methylation"/>
    <property type="evidence" value="ECO:0007669"/>
    <property type="project" value="UniProtKB-KW"/>
</dbReference>
<organism evidence="2 3">
    <name type="scientific">Corynebacterium atypicum</name>
    <dbReference type="NCBI Taxonomy" id="191610"/>
    <lineage>
        <taxon>Bacteria</taxon>
        <taxon>Bacillati</taxon>
        <taxon>Actinomycetota</taxon>
        <taxon>Actinomycetes</taxon>
        <taxon>Mycobacteriales</taxon>
        <taxon>Corynebacteriaceae</taxon>
        <taxon>Corynebacterium</taxon>
    </lineage>
</organism>
<dbReference type="Proteomes" id="UP000028504">
    <property type="component" value="Chromosome"/>
</dbReference>
<evidence type="ECO:0000313" key="3">
    <source>
        <dbReference type="Proteomes" id="UP000028504"/>
    </source>
</evidence>
<dbReference type="InterPro" id="IPR029063">
    <property type="entry name" value="SAM-dependent_MTases_sf"/>
</dbReference>
<dbReference type="InterPro" id="IPR041698">
    <property type="entry name" value="Methyltransf_25"/>
</dbReference>
<dbReference type="Gene3D" id="3.40.50.150">
    <property type="entry name" value="Vaccinia Virus protein VP39"/>
    <property type="match status" value="1"/>
</dbReference>
<evidence type="ECO:0000313" key="2">
    <source>
        <dbReference type="EMBL" id="AIG64354.1"/>
    </source>
</evidence>
<accession>A0ABN4DD69</accession>
<name>A0ABN4DD69_9CORY</name>